<dbReference type="EMBL" id="UGOD01000001">
    <property type="protein sequence ID" value="STX52847.1"/>
    <property type="molecule type" value="Genomic_DNA"/>
</dbReference>
<keyword evidence="3" id="KW-0328">Glycosyltransferase</keyword>
<name>A0A378JP37_9GAMM</name>
<reference evidence="3 4" key="1">
    <citation type="submission" date="2018-06" db="EMBL/GenBank/DDBJ databases">
        <authorList>
            <consortium name="Pathogen Informatics"/>
            <person name="Doyle S."/>
        </authorList>
    </citation>
    <scope>NUCLEOTIDE SEQUENCE [LARGE SCALE GENOMIC DNA]</scope>
    <source>
        <strain evidence="3 4">NCTC13316</strain>
    </source>
</reference>
<feature type="transmembrane region" description="Helical" evidence="1">
    <location>
        <begin position="315"/>
        <end position="334"/>
    </location>
</feature>
<feature type="domain" description="Glycosyltransferase 2-like" evidence="2">
    <location>
        <begin position="53"/>
        <end position="164"/>
    </location>
</feature>
<dbReference type="CDD" id="cd00761">
    <property type="entry name" value="Glyco_tranf_GTA_type"/>
    <property type="match status" value="1"/>
</dbReference>
<dbReference type="PANTHER" id="PTHR43685">
    <property type="entry name" value="GLYCOSYLTRANSFERASE"/>
    <property type="match status" value="1"/>
</dbReference>
<keyword evidence="1" id="KW-1133">Transmembrane helix</keyword>
<proteinExistence type="predicted"/>
<protein>
    <submittedName>
        <fullName evidence="3">Bactoprenol glucosyl transferase CPS-53 (KpLE1) prophage</fullName>
        <ecNumber evidence="3">2.4.1.-</ecNumber>
    </submittedName>
</protein>
<dbReference type="Proteomes" id="UP000254794">
    <property type="component" value="Unassembled WGS sequence"/>
</dbReference>
<dbReference type="Gene3D" id="3.90.550.10">
    <property type="entry name" value="Spore Coat Polysaccharide Biosynthesis Protein SpsA, Chain A"/>
    <property type="match status" value="1"/>
</dbReference>
<feature type="transmembrane region" description="Helical" evidence="1">
    <location>
        <begin position="6"/>
        <end position="26"/>
    </location>
</feature>
<dbReference type="AlphaFoldDB" id="A0A378JP37"/>
<evidence type="ECO:0000259" key="2">
    <source>
        <dbReference type="Pfam" id="PF00535"/>
    </source>
</evidence>
<organism evidence="3 4">
    <name type="scientific">Legionella busanensis</name>
    <dbReference type="NCBI Taxonomy" id="190655"/>
    <lineage>
        <taxon>Bacteria</taxon>
        <taxon>Pseudomonadati</taxon>
        <taxon>Pseudomonadota</taxon>
        <taxon>Gammaproteobacteria</taxon>
        <taxon>Legionellales</taxon>
        <taxon>Legionellaceae</taxon>
        <taxon>Legionella</taxon>
    </lineage>
</organism>
<feature type="transmembrane region" description="Helical" evidence="1">
    <location>
        <begin position="288"/>
        <end position="308"/>
    </location>
</feature>
<evidence type="ECO:0000256" key="1">
    <source>
        <dbReference type="SAM" id="Phobius"/>
    </source>
</evidence>
<feature type="transmembrane region" description="Helical" evidence="1">
    <location>
        <begin position="182"/>
        <end position="200"/>
    </location>
</feature>
<feature type="transmembrane region" description="Helical" evidence="1">
    <location>
        <begin position="346"/>
        <end position="368"/>
    </location>
</feature>
<sequence>MMILSFYWHLLLLLLIVTIGNIYSLFKIVQFRLSIKRLEKRCTNSSRVWPKVSIIVPFHNEQQHLESAMRSLCSLDYANYEVIAVDDRSTDFSYKIASQIANKNPCLKLIKVETLPFNWLGKPHALHQGLKHATGDYIVFTDADVNFKPSTLTKAIDYMLAENLGHLTLSPKIEVTHFSMKLFMPFLLCIMFLSMMPWRIKSINPKDAIGIGAFNCISRETLNLIGGVKSVALNPIDDVGLACRIKQYSVKQGIADAGFLLTLSWYETIKACKIGFEKNIFAFFNFSLIKSVMALLSLATFIFLPLFGLTIFNSLTYLLSSISIISMVLAIMLSCHQLNLPKIYALSYPLAALITLYIVIRSVSLCILRQGIYWGGKFFSLKKLITFYKLNN</sequence>
<dbReference type="SUPFAM" id="SSF53448">
    <property type="entry name" value="Nucleotide-diphospho-sugar transferases"/>
    <property type="match status" value="1"/>
</dbReference>
<evidence type="ECO:0000313" key="4">
    <source>
        <dbReference type="Proteomes" id="UP000254794"/>
    </source>
</evidence>
<keyword evidence="1" id="KW-0472">Membrane</keyword>
<dbReference type="InterPro" id="IPR029044">
    <property type="entry name" value="Nucleotide-diphossugar_trans"/>
</dbReference>
<keyword evidence="4" id="KW-1185">Reference proteome</keyword>
<dbReference type="EC" id="2.4.1.-" evidence="3"/>
<dbReference type="Pfam" id="PF00535">
    <property type="entry name" value="Glycos_transf_2"/>
    <property type="match status" value="1"/>
</dbReference>
<dbReference type="InterPro" id="IPR001173">
    <property type="entry name" value="Glyco_trans_2-like"/>
</dbReference>
<accession>A0A378JP37</accession>
<evidence type="ECO:0000313" key="3">
    <source>
        <dbReference type="EMBL" id="STX52847.1"/>
    </source>
</evidence>
<dbReference type="PANTHER" id="PTHR43685:SF2">
    <property type="entry name" value="GLYCOSYLTRANSFERASE 2-LIKE DOMAIN-CONTAINING PROTEIN"/>
    <property type="match status" value="1"/>
</dbReference>
<gene>
    <name evidence="3" type="primary">yfdH_2</name>
    <name evidence="3" type="ORF">NCTC13316_02973</name>
</gene>
<dbReference type="GO" id="GO:0016757">
    <property type="term" value="F:glycosyltransferase activity"/>
    <property type="evidence" value="ECO:0007669"/>
    <property type="project" value="UniProtKB-KW"/>
</dbReference>
<dbReference type="InterPro" id="IPR050834">
    <property type="entry name" value="Glycosyltransf_2"/>
</dbReference>
<keyword evidence="3" id="KW-0808">Transferase</keyword>
<keyword evidence="1" id="KW-0812">Transmembrane</keyword>